<dbReference type="EMBL" id="JAGTJQ010000004">
    <property type="protein sequence ID" value="KAH7033693.1"/>
    <property type="molecule type" value="Genomic_DNA"/>
</dbReference>
<proteinExistence type="predicted"/>
<comment type="caution">
    <text evidence="1">The sequence shown here is derived from an EMBL/GenBank/DDBJ whole genome shotgun (WGS) entry which is preliminary data.</text>
</comment>
<accession>A0A9P8Y9Z0</accession>
<name>A0A9P8Y9Z0_9PEZI</name>
<protein>
    <submittedName>
        <fullName evidence="1">Uncharacterized protein</fullName>
    </submittedName>
</protein>
<dbReference type="GeneID" id="70177438"/>
<evidence type="ECO:0000313" key="1">
    <source>
        <dbReference type="EMBL" id="KAH7033693.1"/>
    </source>
</evidence>
<dbReference type="RefSeq" id="XP_046014525.1">
    <property type="nucleotide sequence ID" value="XM_046147892.1"/>
</dbReference>
<evidence type="ECO:0000313" key="2">
    <source>
        <dbReference type="Proteomes" id="UP000756346"/>
    </source>
</evidence>
<gene>
    <name evidence="1" type="ORF">B0I36DRAFT_111458</name>
</gene>
<dbReference type="AlphaFoldDB" id="A0A9P8Y9Z0"/>
<reference evidence="1" key="1">
    <citation type="journal article" date="2021" name="Nat. Commun.">
        <title>Genetic determinants of endophytism in the Arabidopsis root mycobiome.</title>
        <authorList>
            <person name="Mesny F."/>
            <person name="Miyauchi S."/>
            <person name="Thiergart T."/>
            <person name="Pickel B."/>
            <person name="Atanasova L."/>
            <person name="Karlsson M."/>
            <person name="Huettel B."/>
            <person name="Barry K.W."/>
            <person name="Haridas S."/>
            <person name="Chen C."/>
            <person name="Bauer D."/>
            <person name="Andreopoulos W."/>
            <person name="Pangilinan J."/>
            <person name="LaButti K."/>
            <person name="Riley R."/>
            <person name="Lipzen A."/>
            <person name="Clum A."/>
            <person name="Drula E."/>
            <person name="Henrissat B."/>
            <person name="Kohler A."/>
            <person name="Grigoriev I.V."/>
            <person name="Martin F.M."/>
            <person name="Hacquard S."/>
        </authorList>
    </citation>
    <scope>NUCLEOTIDE SEQUENCE</scope>
    <source>
        <strain evidence="1">MPI-CAGE-CH-0230</strain>
    </source>
</reference>
<organism evidence="1 2">
    <name type="scientific">Microdochium trichocladiopsis</name>
    <dbReference type="NCBI Taxonomy" id="1682393"/>
    <lineage>
        <taxon>Eukaryota</taxon>
        <taxon>Fungi</taxon>
        <taxon>Dikarya</taxon>
        <taxon>Ascomycota</taxon>
        <taxon>Pezizomycotina</taxon>
        <taxon>Sordariomycetes</taxon>
        <taxon>Xylariomycetidae</taxon>
        <taxon>Xylariales</taxon>
        <taxon>Microdochiaceae</taxon>
        <taxon>Microdochium</taxon>
    </lineage>
</organism>
<keyword evidence="2" id="KW-1185">Reference proteome</keyword>
<sequence>MRTMRAMLRSQRSSIDEDTKFMASSALGRCFGRCGQHNISTVWEGVAHTERRQSACTYAKQTWLYWLRGSTQYCICDVLWCLVQPRSFAGVCVPKRTERDDGLIRRQSLVVGGNRRSWCLGSVVLYLTLLDQELSRSQWLCLGTALWLSGCPTPAATAEMLGEHKSLAGLLEALKHSTGAKHRWAAVVTRQIRILLVVLLENNKGRGAGNCSLGAGN</sequence>
<dbReference type="Proteomes" id="UP000756346">
    <property type="component" value="Unassembled WGS sequence"/>
</dbReference>